<dbReference type="SUPFAM" id="SSF51735">
    <property type="entry name" value="NAD(P)-binding Rossmann-fold domains"/>
    <property type="match status" value="1"/>
</dbReference>
<dbReference type="Proteomes" id="UP000476332">
    <property type="component" value="Unassembled WGS sequence"/>
</dbReference>
<dbReference type="Pfam" id="PF00107">
    <property type="entry name" value="ADH_zinc_N"/>
    <property type="match status" value="1"/>
</dbReference>
<evidence type="ECO:0000313" key="4">
    <source>
        <dbReference type="Proteomes" id="UP000476332"/>
    </source>
</evidence>
<dbReference type="FunFam" id="3.40.50.720:FF:000121">
    <property type="entry name" value="Prostaglandin reductase 2"/>
    <property type="match status" value="1"/>
</dbReference>
<dbReference type="Gene3D" id="3.40.50.720">
    <property type="entry name" value="NAD(P)-binding Rossmann-like Domain"/>
    <property type="match status" value="1"/>
</dbReference>
<reference evidence="3 4" key="1">
    <citation type="submission" date="2020-01" db="EMBL/GenBank/DDBJ databases">
        <title>Genomes of bacteria type strains.</title>
        <authorList>
            <person name="Chen J."/>
            <person name="Zhu S."/>
            <person name="Chen J."/>
        </authorList>
    </citation>
    <scope>NUCLEOTIDE SEQUENCE [LARGE SCALE GENOMIC DNA]</scope>
    <source>
        <strain evidence="3 4">KCTC 52919</strain>
    </source>
</reference>
<feature type="domain" description="Enoyl reductase (ER)" evidence="2">
    <location>
        <begin position="20"/>
        <end position="337"/>
    </location>
</feature>
<dbReference type="InterPro" id="IPR036291">
    <property type="entry name" value="NAD(P)-bd_dom_sf"/>
</dbReference>
<dbReference type="InterPro" id="IPR020843">
    <property type="entry name" value="ER"/>
</dbReference>
<gene>
    <name evidence="3" type="ORF">GTW51_21540</name>
</gene>
<dbReference type="CDD" id="cd05288">
    <property type="entry name" value="PGDH"/>
    <property type="match status" value="1"/>
</dbReference>
<dbReference type="Gene3D" id="3.90.180.10">
    <property type="entry name" value="Medium-chain alcohol dehydrogenases, catalytic domain"/>
    <property type="match status" value="1"/>
</dbReference>
<evidence type="ECO:0000256" key="1">
    <source>
        <dbReference type="ARBA" id="ARBA00023002"/>
    </source>
</evidence>
<dbReference type="InterPro" id="IPR013149">
    <property type="entry name" value="ADH-like_C"/>
</dbReference>
<dbReference type="InterPro" id="IPR045010">
    <property type="entry name" value="MDR_fam"/>
</dbReference>
<accession>A0A6L9MMW4</accession>
<keyword evidence="1" id="KW-0560">Oxidoreductase</keyword>
<evidence type="ECO:0000259" key="2">
    <source>
        <dbReference type="SMART" id="SM00829"/>
    </source>
</evidence>
<keyword evidence="4" id="KW-1185">Reference proteome</keyword>
<organism evidence="3 4">
    <name type="scientific">Aurantimonas aggregata</name>
    <dbReference type="NCBI Taxonomy" id="2047720"/>
    <lineage>
        <taxon>Bacteria</taxon>
        <taxon>Pseudomonadati</taxon>
        <taxon>Pseudomonadota</taxon>
        <taxon>Alphaproteobacteria</taxon>
        <taxon>Hyphomicrobiales</taxon>
        <taxon>Aurantimonadaceae</taxon>
        <taxon>Aurantimonas</taxon>
    </lineage>
</organism>
<dbReference type="SUPFAM" id="SSF50129">
    <property type="entry name" value="GroES-like"/>
    <property type="match status" value="1"/>
</dbReference>
<dbReference type="SMART" id="SM00829">
    <property type="entry name" value="PKS_ER"/>
    <property type="match status" value="1"/>
</dbReference>
<protein>
    <submittedName>
        <fullName evidence="3">Zinc-binding dehydrogenase</fullName>
    </submittedName>
</protein>
<dbReference type="EMBL" id="JAAAMJ010000033">
    <property type="protein sequence ID" value="NDV89249.1"/>
    <property type="molecule type" value="Genomic_DNA"/>
</dbReference>
<comment type="caution">
    <text evidence="3">The sequence shown here is derived from an EMBL/GenBank/DDBJ whole genome shotgun (WGS) entry which is preliminary data.</text>
</comment>
<dbReference type="AlphaFoldDB" id="A0A6L9MMW4"/>
<name>A0A6L9MMW4_9HYPH</name>
<sequence>MATDMANRRVLLAKRPHGAPRPDDFTVLDQERPWAGEGEVLLRNLFLSLDPYMRGRMDDGDGSYAAPYALGEPPGGGTVAEVISSDIDAFRSGDLVVANGGWQEYAVSNGSDLYALPQDMAHPSLALGILGMTGFAAWYGLTAIGAPKSGETLVVGAATGAVGAAVGQIGKILGCRVVGIAGGQRKCRHAVEVLGFGACLDHRAPRLSERLAEAAPSGVDVYFENVGGAVRAAVWPLLNVGARVPVCGLVSGYNGDLDADGNSHDLMMSLIVKRVRMEGFMVGDHYGTGFETFSQQMSGWVGAGRIHADEDIVDGLENAPEAFGGMLEGRNLGKTLVRIGNR</sequence>
<dbReference type="GO" id="GO:0016628">
    <property type="term" value="F:oxidoreductase activity, acting on the CH-CH group of donors, NAD or NADP as acceptor"/>
    <property type="evidence" value="ECO:0007669"/>
    <property type="project" value="InterPro"/>
</dbReference>
<dbReference type="PANTHER" id="PTHR43205:SF7">
    <property type="entry name" value="PROSTAGLANDIN REDUCTASE 1"/>
    <property type="match status" value="1"/>
</dbReference>
<dbReference type="PANTHER" id="PTHR43205">
    <property type="entry name" value="PROSTAGLANDIN REDUCTASE"/>
    <property type="match status" value="1"/>
</dbReference>
<dbReference type="InterPro" id="IPR011032">
    <property type="entry name" value="GroES-like_sf"/>
</dbReference>
<evidence type="ECO:0000313" key="3">
    <source>
        <dbReference type="EMBL" id="NDV89249.1"/>
    </source>
</evidence>
<proteinExistence type="predicted"/>
<dbReference type="InterPro" id="IPR041694">
    <property type="entry name" value="ADH_N_2"/>
</dbReference>
<dbReference type="Pfam" id="PF16884">
    <property type="entry name" value="ADH_N_2"/>
    <property type="match status" value="1"/>
</dbReference>